<evidence type="ECO:0000256" key="2">
    <source>
        <dbReference type="ARBA" id="ARBA00006434"/>
    </source>
</evidence>
<feature type="transmembrane region" description="Helical" evidence="9">
    <location>
        <begin position="220"/>
        <end position="247"/>
    </location>
</feature>
<dbReference type="InterPro" id="IPR018212">
    <property type="entry name" value="Na/solute_symporter_CS"/>
</dbReference>
<proteinExistence type="inferred from homology"/>
<protein>
    <recommendedName>
        <fullName evidence="12">Sodium:solute symporter family protein</fullName>
    </recommendedName>
</protein>
<accession>A0ABS8FU86</accession>
<feature type="transmembrane region" description="Helical" evidence="9">
    <location>
        <begin position="309"/>
        <end position="333"/>
    </location>
</feature>
<feature type="transmembrane region" description="Helical" evidence="9">
    <location>
        <begin position="7"/>
        <end position="24"/>
    </location>
</feature>
<dbReference type="InterPro" id="IPR038377">
    <property type="entry name" value="Na/Glc_symporter_sf"/>
</dbReference>
<keyword evidence="3" id="KW-0813">Transport</keyword>
<dbReference type="Proteomes" id="UP001198151">
    <property type="component" value="Unassembled WGS sequence"/>
</dbReference>
<dbReference type="PANTHER" id="PTHR48086">
    <property type="entry name" value="SODIUM/PROLINE SYMPORTER-RELATED"/>
    <property type="match status" value="1"/>
</dbReference>
<sequence>MSVLDTVIVVVYLVVLVLIGYFAGRGVKTNEDAVVAGRSFKSFTAAVGKAANLAGGSTSVGGTGYGYTFGLSGMWYGLSNLVTSLLAAPFCKRIWKAMQRGKFISIGEYLGYRFGRPANLIANLLNLFAYMGFVASQVVATGTICHALLGWDLNLAMVITTVVVILYTCTGGLKAVVYTDYMQLFVLFLGMIFILLPKSVSEVGGVDALISSLPASFMDIGAMGWFTIIGVIVVPTVLNTVTMQAFYGYLASCRDEKAAWKSSVQAGFLYIFPAMAVVIIGMCAVVLYPDLASSNDALPTMILSLLPQGLVGVLFAACIAATMSTSDTCLLCSATCFTNIYREFIKKDATDKEVLRVSRISMAVIGLGVLLITMVNQDIISLITMGYALGVGGLLVPFFACYFSKRATSAGCLAAMLVGGISYLILSLTVSWPPLFVSLPASAVAMIVVSALTPAPDPKCYDLYFDEEWEKAHPEG</sequence>
<evidence type="ECO:0000256" key="6">
    <source>
        <dbReference type="ARBA" id="ARBA00022989"/>
    </source>
</evidence>
<comment type="similarity">
    <text evidence="2 8">Belongs to the sodium:solute symporter (SSF) (TC 2.A.21) family.</text>
</comment>
<reference evidence="10 11" key="1">
    <citation type="submission" date="2021-10" db="EMBL/GenBank/DDBJ databases">
        <title>Anaerobic single-cell dispensing facilitates the cultivation of human gut bacteria.</title>
        <authorList>
            <person name="Afrizal A."/>
        </authorList>
    </citation>
    <scope>NUCLEOTIDE SEQUENCE [LARGE SCALE GENOMIC DNA]</scope>
    <source>
        <strain evidence="10 11">CLA-AA-H200</strain>
    </source>
</reference>
<dbReference type="Pfam" id="PF00474">
    <property type="entry name" value="SSF"/>
    <property type="match status" value="1"/>
</dbReference>
<name>A0ABS8FU86_9FIRM</name>
<keyword evidence="5 9" id="KW-0812">Transmembrane</keyword>
<evidence type="ECO:0000256" key="5">
    <source>
        <dbReference type="ARBA" id="ARBA00022692"/>
    </source>
</evidence>
<feature type="transmembrane region" description="Helical" evidence="9">
    <location>
        <begin position="354"/>
        <end position="373"/>
    </location>
</feature>
<dbReference type="PROSITE" id="PS00456">
    <property type="entry name" value="NA_SOLUT_SYMP_1"/>
    <property type="match status" value="1"/>
</dbReference>
<dbReference type="RefSeq" id="WP_227706756.1">
    <property type="nucleotide sequence ID" value="NZ_JAJEQX010000005.1"/>
</dbReference>
<dbReference type="PANTHER" id="PTHR48086:SF7">
    <property type="entry name" value="SODIUM-SOLUTE SYMPORTER-RELATED"/>
    <property type="match status" value="1"/>
</dbReference>
<feature type="transmembrane region" description="Helical" evidence="9">
    <location>
        <begin position="379"/>
        <end position="403"/>
    </location>
</feature>
<keyword evidence="6 9" id="KW-1133">Transmembrane helix</keyword>
<keyword evidence="4" id="KW-1003">Cell membrane</keyword>
<dbReference type="PROSITE" id="PS50283">
    <property type="entry name" value="NA_SOLUT_SYMP_3"/>
    <property type="match status" value="1"/>
</dbReference>
<feature type="transmembrane region" description="Helical" evidence="9">
    <location>
        <begin position="73"/>
        <end position="91"/>
    </location>
</feature>
<feature type="transmembrane region" description="Helical" evidence="9">
    <location>
        <begin position="184"/>
        <end position="200"/>
    </location>
</feature>
<dbReference type="Gene3D" id="1.20.1730.10">
    <property type="entry name" value="Sodium/glucose cotransporter"/>
    <property type="match status" value="1"/>
</dbReference>
<evidence type="ECO:0000313" key="11">
    <source>
        <dbReference type="Proteomes" id="UP001198151"/>
    </source>
</evidence>
<dbReference type="InterPro" id="IPR001734">
    <property type="entry name" value="Na/solute_symporter"/>
</dbReference>
<feature type="transmembrane region" description="Helical" evidence="9">
    <location>
        <begin position="268"/>
        <end position="289"/>
    </location>
</feature>
<evidence type="ECO:0000256" key="3">
    <source>
        <dbReference type="ARBA" id="ARBA00022448"/>
    </source>
</evidence>
<dbReference type="EMBL" id="JAJEQX010000005">
    <property type="protein sequence ID" value="MCC2253611.1"/>
    <property type="molecule type" value="Genomic_DNA"/>
</dbReference>
<evidence type="ECO:0008006" key="12">
    <source>
        <dbReference type="Google" id="ProtNLM"/>
    </source>
</evidence>
<comment type="caution">
    <text evidence="10">The sequence shown here is derived from an EMBL/GenBank/DDBJ whole genome shotgun (WGS) entry which is preliminary data.</text>
</comment>
<feature type="transmembrane region" description="Helical" evidence="9">
    <location>
        <begin position="124"/>
        <end position="149"/>
    </location>
</feature>
<evidence type="ECO:0000256" key="4">
    <source>
        <dbReference type="ARBA" id="ARBA00022475"/>
    </source>
</evidence>
<gene>
    <name evidence="10" type="ORF">LKD70_04020</name>
</gene>
<comment type="subcellular location">
    <subcellularLocation>
        <location evidence="1">Membrane</location>
        <topology evidence="1">Multi-pass membrane protein</topology>
    </subcellularLocation>
</comment>
<organism evidence="10 11">
    <name type="scientific">Ruminococcus turbiniformis</name>
    <dbReference type="NCBI Taxonomy" id="2881258"/>
    <lineage>
        <taxon>Bacteria</taxon>
        <taxon>Bacillati</taxon>
        <taxon>Bacillota</taxon>
        <taxon>Clostridia</taxon>
        <taxon>Eubacteriales</taxon>
        <taxon>Oscillospiraceae</taxon>
        <taxon>Ruminococcus</taxon>
    </lineage>
</organism>
<dbReference type="InterPro" id="IPR050277">
    <property type="entry name" value="Sodium:Solute_Symporter"/>
</dbReference>
<keyword evidence="11" id="KW-1185">Reference proteome</keyword>
<evidence type="ECO:0000256" key="9">
    <source>
        <dbReference type="SAM" id="Phobius"/>
    </source>
</evidence>
<feature type="transmembrane region" description="Helical" evidence="9">
    <location>
        <begin position="155"/>
        <end position="177"/>
    </location>
</feature>
<evidence type="ECO:0000256" key="7">
    <source>
        <dbReference type="ARBA" id="ARBA00023136"/>
    </source>
</evidence>
<keyword evidence="7 9" id="KW-0472">Membrane</keyword>
<evidence type="ECO:0000313" key="10">
    <source>
        <dbReference type="EMBL" id="MCC2253611.1"/>
    </source>
</evidence>
<evidence type="ECO:0000256" key="8">
    <source>
        <dbReference type="RuleBase" id="RU362091"/>
    </source>
</evidence>
<feature type="transmembrane region" description="Helical" evidence="9">
    <location>
        <begin position="410"/>
        <end position="429"/>
    </location>
</feature>
<evidence type="ECO:0000256" key="1">
    <source>
        <dbReference type="ARBA" id="ARBA00004141"/>
    </source>
</evidence>